<dbReference type="PROSITE" id="PS51819">
    <property type="entry name" value="VOC"/>
    <property type="match status" value="2"/>
</dbReference>
<accession>A0A510V8S8</accession>
<feature type="domain" description="VOC" evidence="1">
    <location>
        <begin position="10"/>
        <end position="127"/>
    </location>
</feature>
<protein>
    <submittedName>
        <fullName evidence="2">Glyoxalase</fullName>
    </submittedName>
</protein>
<dbReference type="AlphaFoldDB" id="A0A510V8S8"/>
<dbReference type="RefSeq" id="WP_146930743.1">
    <property type="nucleotide sequence ID" value="NZ_BJUB01000014.1"/>
</dbReference>
<comment type="caution">
    <text evidence="2">The sequence shown here is derived from an EMBL/GenBank/DDBJ whole genome shotgun (WGS) entry which is preliminary data.</text>
</comment>
<sequence>MTEILDARTDVGAVTLKVGDLDAMTDYYARGIGLGVLDQQGDRVTLGRLGVPSVVLEHTPLLKHAPSSAAGLFHTAILFAEQSDLASSVYSVARHFPSSFTGSSDHLVSKALYFDDPEGNGVELYWDRPREQWGWEHGRVAMATEYLDPNGFLRENLVDPDTLDGAAAVGHVHLKVGDIGTAHEFYVDTVGFEVTAEYGTQALFVSAGGYHHHLAMNTWQSRGAQGRWPALGLGEVTIELPTDDERGALGARLASRGIATRDDGRVLAFEDPWNNEIRVVVGS</sequence>
<dbReference type="InterPro" id="IPR029068">
    <property type="entry name" value="Glyas_Bleomycin-R_OHBP_Dase"/>
</dbReference>
<dbReference type="InterPro" id="IPR037523">
    <property type="entry name" value="VOC_core"/>
</dbReference>
<dbReference type="OrthoDB" id="9792626at2"/>
<proteinExistence type="predicted"/>
<dbReference type="EMBL" id="BJUB01000014">
    <property type="protein sequence ID" value="GEK23253.1"/>
    <property type="molecule type" value="Genomic_DNA"/>
</dbReference>
<gene>
    <name evidence="2" type="ORF">CXY01_37730</name>
</gene>
<evidence type="ECO:0000313" key="3">
    <source>
        <dbReference type="Proteomes" id="UP000321118"/>
    </source>
</evidence>
<keyword evidence="3" id="KW-1185">Reference proteome</keyword>
<evidence type="ECO:0000313" key="2">
    <source>
        <dbReference type="EMBL" id="GEK23253.1"/>
    </source>
</evidence>
<dbReference type="PANTHER" id="PTHR43279">
    <property type="entry name" value="CATECHOL-2,3-DIOXYGENASE"/>
    <property type="match status" value="1"/>
</dbReference>
<dbReference type="SUPFAM" id="SSF54593">
    <property type="entry name" value="Glyoxalase/Bleomycin resistance protein/Dihydroxybiphenyl dioxygenase"/>
    <property type="match status" value="2"/>
</dbReference>
<dbReference type="Pfam" id="PF00903">
    <property type="entry name" value="Glyoxalase"/>
    <property type="match status" value="2"/>
</dbReference>
<evidence type="ECO:0000259" key="1">
    <source>
        <dbReference type="PROSITE" id="PS51819"/>
    </source>
</evidence>
<reference evidence="2 3" key="1">
    <citation type="submission" date="2019-07" db="EMBL/GenBank/DDBJ databases">
        <title>Whole genome shotgun sequence of Cellulomonas xylanilytica NBRC 101102.</title>
        <authorList>
            <person name="Hosoyama A."/>
            <person name="Uohara A."/>
            <person name="Ohji S."/>
            <person name="Ichikawa N."/>
        </authorList>
    </citation>
    <scope>NUCLEOTIDE SEQUENCE [LARGE SCALE GENOMIC DNA]</scope>
    <source>
        <strain evidence="2 3">NBRC 101102</strain>
    </source>
</reference>
<name>A0A510V8S8_9CELL</name>
<dbReference type="Proteomes" id="UP000321118">
    <property type="component" value="Unassembled WGS sequence"/>
</dbReference>
<dbReference type="Gene3D" id="3.10.180.10">
    <property type="entry name" value="2,3-Dihydroxybiphenyl 1,2-Dioxygenase, domain 1"/>
    <property type="match status" value="2"/>
</dbReference>
<feature type="domain" description="VOC" evidence="1">
    <location>
        <begin position="168"/>
        <end position="282"/>
    </location>
</feature>
<organism evidence="2 3">
    <name type="scientific">Cellulomonas xylanilytica</name>
    <dbReference type="NCBI Taxonomy" id="233583"/>
    <lineage>
        <taxon>Bacteria</taxon>
        <taxon>Bacillati</taxon>
        <taxon>Actinomycetota</taxon>
        <taxon>Actinomycetes</taxon>
        <taxon>Micrococcales</taxon>
        <taxon>Cellulomonadaceae</taxon>
        <taxon>Cellulomonas</taxon>
    </lineage>
</organism>
<dbReference type="PANTHER" id="PTHR43279:SF1">
    <property type="entry name" value="CATECHOL-2,3-DIOXYGENASE"/>
    <property type="match status" value="1"/>
</dbReference>
<dbReference type="InterPro" id="IPR004360">
    <property type="entry name" value="Glyas_Fos-R_dOase_dom"/>
</dbReference>